<dbReference type="RefSeq" id="WP_350814996.1">
    <property type="nucleotide sequence ID" value="NZ_JBEPCV010000004.1"/>
</dbReference>
<feature type="compositionally biased region" description="Basic and acidic residues" evidence="1">
    <location>
        <begin position="90"/>
        <end position="101"/>
    </location>
</feature>
<dbReference type="EMBL" id="JBEPCV010000004">
    <property type="protein sequence ID" value="MER6903686.1"/>
    <property type="molecule type" value="Genomic_DNA"/>
</dbReference>
<evidence type="ECO:0000313" key="2">
    <source>
        <dbReference type="EMBL" id="MER6903686.1"/>
    </source>
</evidence>
<reference evidence="2 3" key="1">
    <citation type="submission" date="2024-06" db="EMBL/GenBank/DDBJ databases">
        <title>The Natural Products Discovery Center: Release of the First 8490 Sequenced Strains for Exploring Actinobacteria Biosynthetic Diversity.</title>
        <authorList>
            <person name="Kalkreuter E."/>
            <person name="Kautsar S.A."/>
            <person name="Yang D."/>
            <person name="Bader C.D."/>
            <person name="Teijaro C.N."/>
            <person name="Fluegel L."/>
            <person name="Davis C.M."/>
            <person name="Simpson J.R."/>
            <person name="Lauterbach L."/>
            <person name="Steele A.D."/>
            <person name="Gui C."/>
            <person name="Meng S."/>
            <person name="Li G."/>
            <person name="Viehrig K."/>
            <person name="Ye F."/>
            <person name="Su P."/>
            <person name="Kiefer A.F."/>
            <person name="Nichols A."/>
            <person name="Cepeda A.J."/>
            <person name="Yan W."/>
            <person name="Fan B."/>
            <person name="Jiang Y."/>
            <person name="Adhikari A."/>
            <person name="Zheng C.-J."/>
            <person name="Schuster L."/>
            <person name="Cowan T.M."/>
            <person name="Smanski M.J."/>
            <person name="Chevrette M.G."/>
            <person name="De Carvalho L.P.S."/>
            <person name="Shen B."/>
        </authorList>
    </citation>
    <scope>NUCLEOTIDE SEQUENCE [LARGE SCALE GENOMIC DNA]</scope>
    <source>
        <strain evidence="2 3">NPDC000632</strain>
    </source>
</reference>
<evidence type="ECO:0000313" key="3">
    <source>
        <dbReference type="Proteomes" id="UP001490330"/>
    </source>
</evidence>
<comment type="caution">
    <text evidence="2">The sequence shown here is derived from an EMBL/GenBank/DDBJ whole genome shotgun (WGS) entry which is preliminary data.</text>
</comment>
<keyword evidence="3" id="KW-1185">Reference proteome</keyword>
<feature type="compositionally biased region" description="Low complexity" evidence="1">
    <location>
        <begin position="119"/>
        <end position="128"/>
    </location>
</feature>
<feature type="compositionally biased region" description="Low complexity" evidence="1">
    <location>
        <begin position="26"/>
        <end position="37"/>
    </location>
</feature>
<protein>
    <submittedName>
        <fullName evidence="2">Uncharacterized protein</fullName>
    </submittedName>
</protein>
<gene>
    <name evidence="2" type="ORF">ABT322_07840</name>
</gene>
<accession>A0ABV1VB10</accession>
<feature type="compositionally biased region" description="Low complexity" evidence="1">
    <location>
        <begin position="47"/>
        <end position="71"/>
    </location>
</feature>
<organism evidence="2 3">
    <name type="scientific">Streptomyces flaveolus</name>
    <dbReference type="NCBI Taxonomy" id="67297"/>
    <lineage>
        <taxon>Bacteria</taxon>
        <taxon>Bacillati</taxon>
        <taxon>Actinomycetota</taxon>
        <taxon>Actinomycetes</taxon>
        <taxon>Kitasatosporales</taxon>
        <taxon>Streptomycetaceae</taxon>
        <taxon>Streptomyces</taxon>
    </lineage>
</organism>
<name>A0ABV1VB10_9ACTN</name>
<sequence length="224" mass="22856">MSDVTRQPGGNPAERDTQTPDARGETALGTGPASGTPAGHGAGPAGGIDPAPGARADQGAGIRAGRDAGIGADHGTGPAGGATTPAPGARADHGVGTRDDVSPGLRTGATGTGTGNDIGAGTRAEGAAGTHGLLPHEECDRLGQRLQHAVAEFVDAPRASVEEADRVLEELAARFTDAVAHRRRTLRTSWQETGEQTRATSTDTEQLRLALRDYRELADRLMHV</sequence>
<proteinExistence type="predicted"/>
<dbReference type="Proteomes" id="UP001490330">
    <property type="component" value="Unassembled WGS sequence"/>
</dbReference>
<evidence type="ECO:0000256" key="1">
    <source>
        <dbReference type="SAM" id="MobiDB-lite"/>
    </source>
</evidence>
<feature type="region of interest" description="Disordered" evidence="1">
    <location>
        <begin position="1"/>
        <end position="128"/>
    </location>
</feature>
<feature type="compositionally biased region" description="Basic and acidic residues" evidence="1">
    <location>
        <begin position="13"/>
        <end position="24"/>
    </location>
</feature>